<name>A0A7C8QAD9_ORBOL</name>
<gene>
    <name evidence="4" type="ORF">TWF191_003197</name>
    <name evidence="3" type="ORF">TWF788_003032</name>
</gene>
<comment type="caution">
    <text evidence="4">The sequence shown here is derived from an EMBL/GenBank/DDBJ whole genome shotgun (WGS) entry which is preliminary data.</text>
</comment>
<dbReference type="EMBL" id="JAABOE010000160">
    <property type="protein sequence ID" value="KAF3160676.1"/>
    <property type="molecule type" value="Genomic_DNA"/>
</dbReference>
<feature type="region of interest" description="Disordered" evidence="1">
    <location>
        <begin position="134"/>
        <end position="168"/>
    </location>
</feature>
<evidence type="ECO:0000313" key="5">
    <source>
        <dbReference type="Proteomes" id="UP000479691"/>
    </source>
</evidence>
<dbReference type="InterPro" id="IPR013860">
    <property type="entry name" value="AreA_GATA"/>
</dbReference>
<evidence type="ECO:0000313" key="6">
    <source>
        <dbReference type="Proteomes" id="UP000483672"/>
    </source>
</evidence>
<dbReference type="AlphaFoldDB" id="A0A7C8QAD9"/>
<evidence type="ECO:0000256" key="1">
    <source>
        <dbReference type="SAM" id="MobiDB-lite"/>
    </source>
</evidence>
<feature type="domain" description="Nitrogen regulatory protein areA GATA-like" evidence="2">
    <location>
        <begin position="11"/>
        <end position="38"/>
    </location>
</feature>
<accession>A0A7C8QAD9</accession>
<feature type="region of interest" description="Disordered" evidence="1">
    <location>
        <begin position="84"/>
        <end position="111"/>
    </location>
</feature>
<reference evidence="5 6" key="1">
    <citation type="submission" date="2019-06" db="EMBL/GenBank/DDBJ databases">
        <authorList>
            <person name="Palmer J.M."/>
        </authorList>
    </citation>
    <scope>NUCLEOTIDE SEQUENCE [LARGE SCALE GENOMIC DNA]</scope>
    <source>
        <strain evidence="4 6">TWF191</strain>
        <strain evidence="3 5">TWF788</strain>
    </source>
</reference>
<evidence type="ECO:0000313" key="4">
    <source>
        <dbReference type="EMBL" id="KAF3201948.1"/>
    </source>
</evidence>
<evidence type="ECO:0000313" key="3">
    <source>
        <dbReference type="EMBL" id="KAF3160676.1"/>
    </source>
</evidence>
<dbReference type="Pfam" id="PF08550">
    <property type="entry name" value="GATA_AreA"/>
    <property type="match status" value="1"/>
</dbReference>
<feature type="compositionally biased region" description="Polar residues" evidence="1">
    <location>
        <begin position="86"/>
        <end position="111"/>
    </location>
</feature>
<proteinExistence type="predicted"/>
<feature type="compositionally biased region" description="Low complexity" evidence="1">
    <location>
        <begin position="134"/>
        <end position="145"/>
    </location>
</feature>
<dbReference type="Proteomes" id="UP000483672">
    <property type="component" value="Unassembled WGS sequence"/>
</dbReference>
<dbReference type="Proteomes" id="UP000479691">
    <property type="component" value="Unassembled WGS sequence"/>
</dbReference>
<evidence type="ECO:0000259" key="2">
    <source>
        <dbReference type="Pfam" id="PF08550"/>
    </source>
</evidence>
<protein>
    <recommendedName>
        <fullName evidence="2">Nitrogen regulatory protein areA GATA-like domain-containing protein</fullName>
    </recommendedName>
</protein>
<feature type="non-terminal residue" evidence="4">
    <location>
        <position position="168"/>
    </location>
</feature>
<sequence>MQKQDPLATQIWKLYSRTRSNLPNQERMENLTWRMMSMTLKREQRQNCLNLNRRTHSQALSTGTTTSLFSNDDDGESMFLDEPSVETRSQTASPSAMDISGSTPGLFESQSSARAIPIRPHRQEYLLNSFRSSVPFSSVPSRPRPLGTSEFDYIQRHRRKTSLDVGNQ</sequence>
<dbReference type="EMBL" id="WIPF01000174">
    <property type="protein sequence ID" value="KAF3201948.1"/>
    <property type="molecule type" value="Genomic_DNA"/>
</dbReference>
<organism evidence="4 6">
    <name type="scientific">Orbilia oligospora</name>
    <name type="common">Nematode-trapping fungus</name>
    <name type="synonym">Arthrobotrys oligospora</name>
    <dbReference type="NCBI Taxonomy" id="2813651"/>
    <lineage>
        <taxon>Eukaryota</taxon>
        <taxon>Fungi</taxon>
        <taxon>Dikarya</taxon>
        <taxon>Ascomycota</taxon>
        <taxon>Pezizomycotina</taxon>
        <taxon>Orbiliomycetes</taxon>
        <taxon>Orbiliales</taxon>
        <taxon>Orbiliaceae</taxon>
        <taxon>Orbilia</taxon>
    </lineage>
</organism>